<evidence type="ECO:0000256" key="1">
    <source>
        <dbReference type="SAM" id="MobiDB-lite"/>
    </source>
</evidence>
<dbReference type="PROSITE" id="PS51257">
    <property type="entry name" value="PROKAR_LIPOPROTEIN"/>
    <property type="match status" value="1"/>
</dbReference>
<feature type="signal peptide" evidence="2">
    <location>
        <begin position="1"/>
        <end position="21"/>
    </location>
</feature>
<dbReference type="InterPro" id="IPR001509">
    <property type="entry name" value="Epimerase_deHydtase"/>
</dbReference>
<dbReference type="OrthoDB" id="419598at2759"/>
<evidence type="ECO:0000256" key="2">
    <source>
        <dbReference type="SAM" id="SignalP"/>
    </source>
</evidence>
<dbReference type="AlphaFoldDB" id="A0A1Z5JTJ7"/>
<dbReference type="GO" id="GO:0005996">
    <property type="term" value="P:monosaccharide metabolic process"/>
    <property type="evidence" value="ECO:0007669"/>
    <property type="project" value="TreeGrafter"/>
</dbReference>
<dbReference type="Proteomes" id="UP000198406">
    <property type="component" value="Unassembled WGS sequence"/>
</dbReference>
<gene>
    <name evidence="4" type="ORF">FisN_10Lh045</name>
</gene>
<feature type="chain" id="PRO_5012757790" description="NAD-dependent epimerase/dehydratase domain-containing protein" evidence="2">
    <location>
        <begin position="22"/>
        <end position="358"/>
    </location>
</feature>
<protein>
    <recommendedName>
        <fullName evidence="3">NAD-dependent epimerase/dehydratase domain-containing protein</fullName>
    </recommendedName>
</protein>
<dbReference type="GO" id="GO:0005829">
    <property type="term" value="C:cytosol"/>
    <property type="evidence" value="ECO:0007669"/>
    <property type="project" value="TreeGrafter"/>
</dbReference>
<reference evidence="4 5" key="1">
    <citation type="journal article" date="2015" name="Plant Cell">
        <title>Oil accumulation by the oleaginous diatom Fistulifera solaris as revealed by the genome and transcriptome.</title>
        <authorList>
            <person name="Tanaka T."/>
            <person name="Maeda Y."/>
            <person name="Veluchamy A."/>
            <person name="Tanaka M."/>
            <person name="Abida H."/>
            <person name="Marechal E."/>
            <person name="Bowler C."/>
            <person name="Muto M."/>
            <person name="Sunaga Y."/>
            <person name="Tanaka M."/>
            <person name="Yoshino T."/>
            <person name="Taniguchi T."/>
            <person name="Fukuda Y."/>
            <person name="Nemoto M."/>
            <person name="Matsumoto M."/>
            <person name="Wong P.S."/>
            <person name="Aburatani S."/>
            <person name="Fujibuchi W."/>
        </authorList>
    </citation>
    <scope>NUCLEOTIDE SEQUENCE [LARGE SCALE GENOMIC DNA]</scope>
    <source>
        <strain evidence="4 5">JPCC DA0580</strain>
    </source>
</reference>
<keyword evidence="5" id="KW-1185">Reference proteome</keyword>
<dbReference type="PANTHER" id="PTHR43725">
    <property type="entry name" value="UDP-GLUCOSE 4-EPIMERASE"/>
    <property type="match status" value="1"/>
</dbReference>
<proteinExistence type="predicted"/>
<evidence type="ECO:0000313" key="5">
    <source>
        <dbReference type="Proteomes" id="UP000198406"/>
    </source>
</evidence>
<name>A0A1Z5JTJ7_FISSO</name>
<dbReference type="SUPFAM" id="SSF51735">
    <property type="entry name" value="NAD(P)-binding Rossmann-fold domains"/>
    <property type="match status" value="1"/>
</dbReference>
<evidence type="ECO:0000259" key="3">
    <source>
        <dbReference type="Pfam" id="PF01370"/>
    </source>
</evidence>
<feature type="domain" description="NAD-dependent epimerase/dehydratase" evidence="3">
    <location>
        <begin position="24"/>
        <end position="248"/>
    </location>
</feature>
<dbReference type="EMBL" id="BDSP01000114">
    <property type="protein sequence ID" value="GAX17196.1"/>
    <property type="molecule type" value="Genomic_DNA"/>
</dbReference>
<comment type="caution">
    <text evidence="4">The sequence shown here is derived from an EMBL/GenBank/DDBJ whole genome shotgun (WGS) entry which is preliminary data.</text>
</comment>
<dbReference type="InterPro" id="IPR036291">
    <property type="entry name" value="NAD(P)-bd_dom_sf"/>
</dbReference>
<keyword evidence="2" id="KW-0732">Signal</keyword>
<organism evidence="4 5">
    <name type="scientific">Fistulifera solaris</name>
    <name type="common">Oleaginous diatom</name>
    <dbReference type="NCBI Taxonomy" id="1519565"/>
    <lineage>
        <taxon>Eukaryota</taxon>
        <taxon>Sar</taxon>
        <taxon>Stramenopiles</taxon>
        <taxon>Ochrophyta</taxon>
        <taxon>Bacillariophyta</taxon>
        <taxon>Bacillariophyceae</taxon>
        <taxon>Bacillariophycidae</taxon>
        <taxon>Naviculales</taxon>
        <taxon>Naviculaceae</taxon>
        <taxon>Fistulifera</taxon>
    </lineage>
</organism>
<evidence type="ECO:0000313" key="4">
    <source>
        <dbReference type="EMBL" id="GAX17196.1"/>
    </source>
</evidence>
<dbReference type="InParanoid" id="A0A1Z5JTJ7"/>
<accession>A0A1Z5JTJ7</accession>
<dbReference type="PANTHER" id="PTHR43725:SF8">
    <property type="entry name" value="CHLOROPLAST STEM-LOOP BINDING PROTEIN OF 41 KDA B, CHLOROPLASTIC"/>
    <property type="match status" value="1"/>
</dbReference>
<dbReference type="GO" id="GO:0003978">
    <property type="term" value="F:UDP-glucose 4-epimerase activity"/>
    <property type="evidence" value="ECO:0007669"/>
    <property type="project" value="TreeGrafter"/>
</dbReference>
<feature type="region of interest" description="Disordered" evidence="1">
    <location>
        <begin position="145"/>
        <end position="165"/>
    </location>
</feature>
<dbReference type="Pfam" id="PF01370">
    <property type="entry name" value="Epimerase"/>
    <property type="match status" value="1"/>
</dbReference>
<dbReference type="Gene3D" id="3.40.50.720">
    <property type="entry name" value="NAD(P)-binding Rossmann-like Domain"/>
    <property type="match status" value="1"/>
</dbReference>
<sequence>MIKQTVAFLLVAASCTPTAVAYNVLIIGGTRFSGAALWKELHDRGHSVTVYNRGTTMPKVVAPHRETEDELSARISAAKFLAGDRADADAVSSLVNPSDYDYVFDMNARERSDVEPWVNVFKQSSGNRLKQYVFMSSAGVYMKSDELPHMERDPTDPKSRHKGKLDSEDLLQKSGLPWCSFRPTYICGPGNYNPVERYFFERVDCNRPVCIPGHGQHLTGLGHVYDLAVAMANVVDRTDKTTGKVYNVQNIQAITFDGVAKAAAKVSGKGSVEIIHYEPKEIDFGDKKAFPMRPQHFFTSPLEAMKDLDWTPKYDTVESIMRDAYDNDFLHVKAAGKLKGDFSCDDLVLQHAGKAVVA</sequence>